<dbReference type="OrthoDB" id="9814909at2"/>
<sequence length="232" mass="24564">MVNNSLNTQAKGDPPLAGEAFDALTPPERLAIAYAPARWRPYWVDIFELDSRFARIVAQASEPMLAQLRLAWWRENFDKPADAWPSGEPLLARLAAWNDERAALSGLAEGWEALVGEGALDVTDMVAFADGRAGAMAALARISGAQDDGKAAHQAGFRWALADLAGHLTDGAEREGVTALLAGAEPVSSRLSRPMRPLAALRAMAERAAGDGRHIGGGGDFLAAVRAGLTGR</sequence>
<dbReference type="RefSeq" id="WP_082922511.1">
    <property type="nucleotide sequence ID" value="NZ_BMIP01000002.1"/>
</dbReference>
<name>A0A917DRB8_9SPHN</name>
<protein>
    <recommendedName>
        <fullName evidence="3">Phytoene synthase</fullName>
    </recommendedName>
</protein>
<evidence type="ECO:0000313" key="1">
    <source>
        <dbReference type="EMBL" id="GGD63641.1"/>
    </source>
</evidence>
<organism evidence="1 2">
    <name type="scientific">Croceicoccus mobilis</name>
    <dbReference type="NCBI Taxonomy" id="1703339"/>
    <lineage>
        <taxon>Bacteria</taxon>
        <taxon>Pseudomonadati</taxon>
        <taxon>Pseudomonadota</taxon>
        <taxon>Alphaproteobacteria</taxon>
        <taxon>Sphingomonadales</taxon>
        <taxon>Erythrobacteraceae</taxon>
        <taxon>Croceicoccus</taxon>
    </lineage>
</organism>
<dbReference type="AlphaFoldDB" id="A0A917DRB8"/>
<reference evidence="1" key="1">
    <citation type="journal article" date="2014" name="Int. J. Syst. Evol. Microbiol.">
        <title>Complete genome sequence of Corynebacterium casei LMG S-19264T (=DSM 44701T), isolated from a smear-ripened cheese.</title>
        <authorList>
            <consortium name="US DOE Joint Genome Institute (JGI-PGF)"/>
            <person name="Walter F."/>
            <person name="Albersmeier A."/>
            <person name="Kalinowski J."/>
            <person name="Ruckert C."/>
        </authorList>
    </citation>
    <scope>NUCLEOTIDE SEQUENCE</scope>
    <source>
        <strain evidence="1">CGMCC 1.15360</strain>
    </source>
</reference>
<gene>
    <name evidence="1" type="ORF">GCM10010990_11410</name>
</gene>
<accession>A0A917DRB8</accession>
<keyword evidence="2" id="KW-1185">Reference proteome</keyword>
<dbReference type="InterPro" id="IPR008949">
    <property type="entry name" value="Isoprenoid_synthase_dom_sf"/>
</dbReference>
<reference evidence="1" key="2">
    <citation type="submission" date="2020-09" db="EMBL/GenBank/DDBJ databases">
        <authorList>
            <person name="Sun Q."/>
            <person name="Zhou Y."/>
        </authorList>
    </citation>
    <scope>NUCLEOTIDE SEQUENCE</scope>
    <source>
        <strain evidence="1">CGMCC 1.15360</strain>
    </source>
</reference>
<proteinExistence type="predicted"/>
<evidence type="ECO:0000313" key="2">
    <source>
        <dbReference type="Proteomes" id="UP000612349"/>
    </source>
</evidence>
<comment type="caution">
    <text evidence="1">The sequence shown here is derived from an EMBL/GenBank/DDBJ whole genome shotgun (WGS) entry which is preliminary data.</text>
</comment>
<evidence type="ECO:0008006" key="3">
    <source>
        <dbReference type="Google" id="ProtNLM"/>
    </source>
</evidence>
<dbReference type="Proteomes" id="UP000612349">
    <property type="component" value="Unassembled WGS sequence"/>
</dbReference>
<dbReference type="SUPFAM" id="SSF48576">
    <property type="entry name" value="Terpenoid synthases"/>
    <property type="match status" value="1"/>
</dbReference>
<dbReference type="EMBL" id="BMIP01000002">
    <property type="protein sequence ID" value="GGD63641.1"/>
    <property type="molecule type" value="Genomic_DNA"/>
</dbReference>